<reference evidence="3" key="1">
    <citation type="submission" date="2016-10" db="EMBL/GenBank/DDBJ databases">
        <authorList>
            <person name="Varghese N."/>
            <person name="Submissions S."/>
        </authorList>
    </citation>
    <scope>NUCLEOTIDE SEQUENCE [LARGE SCALE GENOMIC DNA]</scope>
    <source>
        <strain evidence="3">XBD1002</strain>
    </source>
</reference>
<dbReference type="OrthoDB" id="363356at2"/>
<evidence type="ECO:0000313" key="2">
    <source>
        <dbReference type="EMBL" id="SFI50772.1"/>
    </source>
</evidence>
<dbReference type="InterPro" id="IPR053109">
    <property type="entry name" value="Ser/Thr-Kinase-Related"/>
</dbReference>
<organism evidence="2 3">
    <name type="scientific">Treponema bryantii</name>
    <dbReference type="NCBI Taxonomy" id="163"/>
    <lineage>
        <taxon>Bacteria</taxon>
        <taxon>Pseudomonadati</taxon>
        <taxon>Spirochaetota</taxon>
        <taxon>Spirochaetia</taxon>
        <taxon>Spirochaetales</taxon>
        <taxon>Treponemataceae</taxon>
        <taxon>Treponema</taxon>
    </lineage>
</organism>
<keyword evidence="1" id="KW-0175">Coiled coil</keyword>
<sequence length="522" mass="59679">MKSKRFFTVKLLVFLFCLFYGAGVTPLFAQNFKQTLQWSADANVLEYKVEIQDSTGKIINSVTTENNSISLSLKEGTYKYKITAYDLLGREAVSTNWISFEVVVAKQPAIEHTKNLEALQEDGKTLEINLDVDDVTADTVAELVNIASGAKIRGKLVLAAAAGAPAVGLSASETHKATKVRFTDVPEGNWKLVITNPSGLSTESEAFEVKDVIKEERIAAAKEEEERKERERLEAERIAKEKEEAARLEAERLAREEAEREAEREAQRLAIEQAEREEQERLAREEAERQEIARQLEEEERLEREREEAERLALEEAERAEEERLAREEEKRLAKEKRREHWLNYYRQFYVIGGVGVGVPIYDGDFLENYIEKSFINLSFTGQVGWLPLHTEKLRFGMEVNGIGTQFKSENEYYKLNLNTLMLQNNFVFRFRFKPKKVWYQIKGGGGIALIQERVDYSEIYENNKENKTSNFGYFTAGGGLSVIFIPSRLVTMEIGADFYNLFIPDMNIGILNPYVGIGFSF</sequence>
<dbReference type="EMBL" id="FORI01000002">
    <property type="protein sequence ID" value="SFI50772.1"/>
    <property type="molecule type" value="Genomic_DNA"/>
</dbReference>
<evidence type="ECO:0000256" key="1">
    <source>
        <dbReference type="SAM" id="Coils"/>
    </source>
</evidence>
<accession>A0A1I3ISA4</accession>
<protein>
    <recommendedName>
        <fullName evidence="4">Outer membrane protein beta-barrel domain-containing protein</fullName>
    </recommendedName>
</protein>
<evidence type="ECO:0008006" key="4">
    <source>
        <dbReference type="Google" id="ProtNLM"/>
    </source>
</evidence>
<evidence type="ECO:0000313" key="3">
    <source>
        <dbReference type="Proteomes" id="UP000182737"/>
    </source>
</evidence>
<gene>
    <name evidence="2" type="ORF">SAMN04487775_102100</name>
</gene>
<keyword evidence="3" id="KW-1185">Reference proteome</keyword>
<dbReference type="RefSeq" id="WP_074930454.1">
    <property type="nucleotide sequence ID" value="NZ_FORI01000002.1"/>
</dbReference>
<feature type="coiled-coil region" evidence="1">
    <location>
        <begin position="213"/>
        <end position="340"/>
    </location>
</feature>
<name>A0A1I3ISA4_9SPIR</name>
<dbReference type="PANTHER" id="PTHR31534">
    <property type="entry name" value="ATAXIN 7, ISOFORM A"/>
    <property type="match status" value="1"/>
</dbReference>
<proteinExistence type="predicted"/>
<dbReference type="Proteomes" id="UP000182737">
    <property type="component" value="Unassembled WGS sequence"/>
</dbReference>
<dbReference type="AlphaFoldDB" id="A0A1I3ISA4"/>
<dbReference type="PANTHER" id="PTHR31534:SF3">
    <property type="entry name" value="HPC2-RELATED DOMAIN-CONTAINING PROTEIN"/>
    <property type="match status" value="1"/>
</dbReference>